<dbReference type="InterPro" id="IPR000073">
    <property type="entry name" value="AB_hydrolase_1"/>
</dbReference>
<dbReference type="GO" id="GO:0016787">
    <property type="term" value="F:hydrolase activity"/>
    <property type="evidence" value="ECO:0007669"/>
    <property type="project" value="UniProtKB-KW"/>
</dbReference>
<keyword evidence="1" id="KW-0732">Signal</keyword>
<dbReference type="SUPFAM" id="SSF53474">
    <property type="entry name" value="alpha/beta-Hydrolases"/>
    <property type="match status" value="1"/>
</dbReference>
<name>A0A7Z2ZIT1_XANCA</name>
<sequence>MTRRLACLLLLLLPLAASAQPQPGPGTALAQVRADDGQHLAVWSRIPAQPRGAVVLVHGRTWSSLPNFDLQVPAESPDSRSVLAALAQAGFAAYAVDLRGYGGSARDASGWNTPARAVRDVEQVLAWVARQHPGLAAPALIGYSNGARVALLVGQQHPRSVSALVLYGFPDDVDAPAAATPSPPQPKRERTTAAAAGEDFITADAAPAGVRAAYVAQALAADPVRTDWRAMEQFAFQPEQVSALPVLLLRGVDDPIATQADYAHLYLRLRSADRSWVTLPQSDHVAQVEDTHAAWVDAVVSFLRRPRQAPGLRMAQQARGALHR</sequence>
<keyword evidence="3" id="KW-0378">Hydrolase</keyword>
<dbReference type="Pfam" id="PF12146">
    <property type="entry name" value="Hydrolase_4"/>
    <property type="match status" value="1"/>
</dbReference>
<organism evidence="3 4">
    <name type="scientific">Xanthomonas campestris pv. badrii</name>
    <dbReference type="NCBI Taxonomy" id="149696"/>
    <lineage>
        <taxon>Bacteria</taxon>
        <taxon>Pseudomonadati</taxon>
        <taxon>Pseudomonadota</taxon>
        <taxon>Gammaproteobacteria</taxon>
        <taxon>Lysobacterales</taxon>
        <taxon>Lysobacteraceae</taxon>
        <taxon>Xanthomonas</taxon>
    </lineage>
</organism>
<evidence type="ECO:0000256" key="1">
    <source>
        <dbReference type="SAM" id="SignalP"/>
    </source>
</evidence>
<evidence type="ECO:0000259" key="2">
    <source>
        <dbReference type="Pfam" id="PF12146"/>
    </source>
</evidence>
<dbReference type="PANTHER" id="PTHR43798">
    <property type="entry name" value="MONOACYLGLYCEROL LIPASE"/>
    <property type="match status" value="1"/>
</dbReference>
<feature type="signal peptide" evidence="1">
    <location>
        <begin position="1"/>
        <end position="19"/>
    </location>
</feature>
<dbReference type="AlphaFoldDB" id="A0A7Z2ZIT1"/>
<reference evidence="3 4" key="1">
    <citation type="submission" date="2020-04" db="EMBL/GenBank/DDBJ databases">
        <title>Genome-Wide Identification of 5-Methylcytosine Sites in Bacterial Genomes By High-Throughput Sequencing of MspJI Restriction Fragments.</title>
        <authorList>
            <person name="Wu V."/>
        </authorList>
    </citation>
    <scope>NUCLEOTIDE SEQUENCE [LARGE SCALE GENOMIC DNA]</scope>
    <source>
        <strain evidence="3 4">NEB122</strain>
    </source>
</reference>
<dbReference type="PRINTS" id="PR00111">
    <property type="entry name" value="ABHYDROLASE"/>
</dbReference>
<dbReference type="EMBL" id="CP051651">
    <property type="protein sequence ID" value="QJD69899.1"/>
    <property type="molecule type" value="Genomic_DNA"/>
</dbReference>
<reference evidence="3 4" key="2">
    <citation type="submission" date="2020-04" db="EMBL/GenBank/DDBJ databases">
        <authorList>
            <person name="Fomenkov A."/>
            <person name="Anton B.P."/>
            <person name="Roberts R.J."/>
        </authorList>
    </citation>
    <scope>NUCLEOTIDE SEQUENCE [LARGE SCALE GENOMIC DNA]</scope>
    <source>
        <strain evidence="3 4">NEB122</strain>
    </source>
</reference>
<dbReference type="InterPro" id="IPR050266">
    <property type="entry name" value="AB_hydrolase_sf"/>
</dbReference>
<dbReference type="InterPro" id="IPR029058">
    <property type="entry name" value="AB_hydrolase_fold"/>
</dbReference>
<feature type="chain" id="PRO_5031035980" evidence="1">
    <location>
        <begin position="20"/>
        <end position="324"/>
    </location>
</feature>
<dbReference type="RefSeq" id="WP_169708017.1">
    <property type="nucleotide sequence ID" value="NZ_CP051651.1"/>
</dbReference>
<gene>
    <name evidence="3" type="ORF">HG421_20900</name>
</gene>
<dbReference type="PANTHER" id="PTHR43798:SF33">
    <property type="entry name" value="HYDROLASE, PUTATIVE (AFU_ORTHOLOGUE AFUA_2G14860)-RELATED"/>
    <property type="match status" value="1"/>
</dbReference>
<dbReference type="Proteomes" id="UP000503498">
    <property type="component" value="Chromosome"/>
</dbReference>
<dbReference type="InterPro" id="IPR022742">
    <property type="entry name" value="Hydrolase_4"/>
</dbReference>
<dbReference type="Gene3D" id="3.40.50.1820">
    <property type="entry name" value="alpha/beta hydrolase"/>
    <property type="match status" value="1"/>
</dbReference>
<proteinExistence type="predicted"/>
<evidence type="ECO:0000313" key="3">
    <source>
        <dbReference type="EMBL" id="QJD69899.1"/>
    </source>
</evidence>
<evidence type="ECO:0000313" key="4">
    <source>
        <dbReference type="Proteomes" id="UP000503498"/>
    </source>
</evidence>
<protein>
    <submittedName>
        <fullName evidence="3">Alpha/beta hydrolase</fullName>
    </submittedName>
</protein>
<accession>A0A7Z2ZIT1</accession>
<feature type="domain" description="Serine aminopeptidase S33" evidence="2">
    <location>
        <begin position="49"/>
        <end position="286"/>
    </location>
</feature>
<dbReference type="GO" id="GO:0016020">
    <property type="term" value="C:membrane"/>
    <property type="evidence" value="ECO:0007669"/>
    <property type="project" value="TreeGrafter"/>
</dbReference>